<dbReference type="AlphaFoldDB" id="A0A3N1HHY8"/>
<organism evidence="1 2">
    <name type="scientific">Saccharothrix texasensis</name>
    <dbReference type="NCBI Taxonomy" id="103734"/>
    <lineage>
        <taxon>Bacteria</taxon>
        <taxon>Bacillati</taxon>
        <taxon>Actinomycetota</taxon>
        <taxon>Actinomycetes</taxon>
        <taxon>Pseudonocardiales</taxon>
        <taxon>Pseudonocardiaceae</taxon>
        <taxon>Saccharothrix</taxon>
    </lineage>
</organism>
<evidence type="ECO:0000313" key="1">
    <source>
        <dbReference type="EMBL" id="ROP42095.1"/>
    </source>
</evidence>
<gene>
    <name evidence="1" type="ORF">EDD40_7588</name>
</gene>
<dbReference type="Pfam" id="PF19410">
    <property type="entry name" value="DUF5980"/>
    <property type="match status" value="1"/>
</dbReference>
<protein>
    <submittedName>
        <fullName evidence="1">Uncharacterized protein</fullName>
    </submittedName>
</protein>
<name>A0A3N1HHY8_9PSEU</name>
<proteinExistence type="predicted"/>
<keyword evidence="2" id="KW-1185">Reference proteome</keyword>
<dbReference type="OrthoDB" id="3693336at2"/>
<accession>A0A3N1HHY8</accession>
<evidence type="ECO:0000313" key="2">
    <source>
        <dbReference type="Proteomes" id="UP000268727"/>
    </source>
</evidence>
<dbReference type="EMBL" id="RJKM01000001">
    <property type="protein sequence ID" value="ROP42095.1"/>
    <property type="molecule type" value="Genomic_DNA"/>
</dbReference>
<dbReference type="Proteomes" id="UP000268727">
    <property type="component" value="Unassembled WGS sequence"/>
</dbReference>
<reference evidence="1 2" key="1">
    <citation type="submission" date="2018-11" db="EMBL/GenBank/DDBJ databases">
        <title>Sequencing the genomes of 1000 actinobacteria strains.</title>
        <authorList>
            <person name="Klenk H.-P."/>
        </authorList>
    </citation>
    <scope>NUCLEOTIDE SEQUENCE [LARGE SCALE GENOMIC DNA]</scope>
    <source>
        <strain evidence="1 2">DSM 44231</strain>
    </source>
</reference>
<dbReference type="RefSeq" id="WP_148089044.1">
    <property type="nucleotide sequence ID" value="NZ_RJKM01000001.1"/>
</dbReference>
<dbReference type="InterPro" id="IPR046023">
    <property type="entry name" value="DUF5980"/>
</dbReference>
<sequence length="163" mass="17624">MTSTSRIVRSALALVAVLLLPLVGPLGVASAETTAQDQTWQLEEWDRPQRMCVQHGTDDRVHRSYFIFAVTGDWSTNLDYGMRDLPPGWTSTESVLPPGSNHPDPDDGGVTINGWLLVGGPVSVPMGVYDAQIRVSDGTVTESTPVEIVVTTASWLDCMQARG</sequence>
<comment type="caution">
    <text evidence="1">The sequence shown here is derived from an EMBL/GenBank/DDBJ whole genome shotgun (WGS) entry which is preliminary data.</text>
</comment>